<keyword evidence="2" id="KW-0805">Transcription regulation</keyword>
<dbReference type="FunFam" id="1.10.260.40:FF:000008">
    <property type="entry name" value="Fructose repressor (Catabolite repressor/activator)"/>
    <property type="match status" value="1"/>
</dbReference>
<dbReference type="CDD" id="cd01392">
    <property type="entry name" value="HTH_LacI"/>
    <property type="match status" value="1"/>
</dbReference>
<dbReference type="Gene3D" id="3.40.50.2300">
    <property type="match status" value="2"/>
</dbReference>
<dbReference type="GO" id="GO:0000976">
    <property type="term" value="F:transcription cis-regulatory region binding"/>
    <property type="evidence" value="ECO:0007669"/>
    <property type="project" value="TreeGrafter"/>
</dbReference>
<dbReference type="InterPro" id="IPR001761">
    <property type="entry name" value="Peripla_BP/Lac1_sug-bd_dom"/>
</dbReference>
<evidence type="ECO:0000256" key="1">
    <source>
        <dbReference type="ARBA" id="ARBA00022491"/>
    </source>
</evidence>
<dbReference type="GO" id="GO:0003700">
    <property type="term" value="F:DNA-binding transcription factor activity"/>
    <property type="evidence" value="ECO:0007669"/>
    <property type="project" value="TreeGrafter"/>
</dbReference>
<dbReference type="AlphaFoldDB" id="A0A1M6R7A3"/>
<feature type="domain" description="HTH lacI-type" evidence="5">
    <location>
        <begin position="1"/>
        <end position="58"/>
    </location>
</feature>
<evidence type="ECO:0000256" key="2">
    <source>
        <dbReference type="ARBA" id="ARBA00023015"/>
    </source>
</evidence>
<dbReference type="Proteomes" id="UP000184248">
    <property type="component" value="Unassembled WGS sequence"/>
</dbReference>
<dbReference type="Gene3D" id="1.10.260.40">
    <property type="entry name" value="lambda repressor-like DNA-binding domains"/>
    <property type="match status" value="1"/>
</dbReference>
<dbReference type="RefSeq" id="WP_064699784.1">
    <property type="nucleotide sequence ID" value="NZ_BDEO01000007.1"/>
</dbReference>
<protein>
    <submittedName>
        <fullName evidence="6">Transcriptional regulator, LacI family</fullName>
    </submittedName>
</protein>
<accession>A0A1M6R7A3</accession>
<reference evidence="7" key="1">
    <citation type="submission" date="2016-11" db="EMBL/GenBank/DDBJ databases">
        <authorList>
            <person name="Varghese N."/>
            <person name="Submissions S."/>
        </authorList>
    </citation>
    <scope>NUCLEOTIDE SEQUENCE [LARGE SCALE GENOMIC DNA]</scope>
    <source>
        <strain evidence="7">ALO Sharm</strain>
    </source>
</reference>
<dbReference type="PANTHER" id="PTHR30146">
    <property type="entry name" value="LACI-RELATED TRANSCRIPTIONAL REPRESSOR"/>
    <property type="match status" value="1"/>
</dbReference>
<keyword evidence="3" id="KW-0238">DNA-binding</keyword>
<dbReference type="CDD" id="cd06274">
    <property type="entry name" value="PBP1_FruR"/>
    <property type="match status" value="1"/>
</dbReference>
<dbReference type="Pfam" id="PF00532">
    <property type="entry name" value="Peripla_BP_1"/>
    <property type="match status" value="1"/>
</dbReference>
<dbReference type="SUPFAM" id="SSF53822">
    <property type="entry name" value="Periplasmic binding protein-like I"/>
    <property type="match status" value="1"/>
</dbReference>
<dbReference type="InterPro" id="IPR028082">
    <property type="entry name" value="Peripla_BP_I"/>
</dbReference>
<dbReference type="SUPFAM" id="SSF47413">
    <property type="entry name" value="lambda repressor-like DNA-binding domains"/>
    <property type="match status" value="1"/>
</dbReference>
<proteinExistence type="predicted"/>
<keyword evidence="4" id="KW-0804">Transcription</keyword>
<dbReference type="PANTHER" id="PTHR30146:SF45">
    <property type="entry name" value="CATABOLITE REPRESSOR_ACTIVATOR"/>
    <property type="match status" value="1"/>
</dbReference>
<dbReference type="SMART" id="SM00354">
    <property type="entry name" value="HTH_LACI"/>
    <property type="match status" value="1"/>
</dbReference>
<dbReference type="OrthoDB" id="7055227at2"/>
<evidence type="ECO:0000256" key="3">
    <source>
        <dbReference type="ARBA" id="ARBA00023125"/>
    </source>
</evidence>
<evidence type="ECO:0000256" key="4">
    <source>
        <dbReference type="ARBA" id="ARBA00023163"/>
    </source>
</evidence>
<name>A0A1M6R7A3_9GAMM</name>
<dbReference type="NCBIfam" id="NF008452">
    <property type="entry name" value="PRK11303.1"/>
    <property type="match status" value="1"/>
</dbReference>
<evidence type="ECO:0000313" key="6">
    <source>
        <dbReference type="EMBL" id="SHK28218.1"/>
    </source>
</evidence>
<organism evidence="6 7">
    <name type="scientific">Halomonas caseinilytica</name>
    <dbReference type="NCBI Taxonomy" id="438744"/>
    <lineage>
        <taxon>Bacteria</taxon>
        <taxon>Pseudomonadati</taxon>
        <taxon>Pseudomonadota</taxon>
        <taxon>Gammaproteobacteria</taxon>
        <taxon>Oceanospirillales</taxon>
        <taxon>Halomonadaceae</taxon>
        <taxon>Halomonas</taxon>
    </lineage>
</organism>
<dbReference type="PROSITE" id="PS50932">
    <property type="entry name" value="HTH_LACI_2"/>
    <property type="match status" value="1"/>
</dbReference>
<dbReference type="Pfam" id="PF00356">
    <property type="entry name" value="LacI"/>
    <property type="match status" value="1"/>
</dbReference>
<keyword evidence="7" id="KW-1185">Reference proteome</keyword>
<dbReference type="InterPro" id="IPR000843">
    <property type="entry name" value="HTH_LacI"/>
</dbReference>
<evidence type="ECO:0000259" key="5">
    <source>
        <dbReference type="PROSITE" id="PS50932"/>
    </source>
</evidence>
<keyword evidence="1" id="KW-0678">Repressor</keyword>
<evidence type="ECO:0000313" key="7">
    <source>
        <dbReference type="Proteomes" id="UP000184248"/>
    </source>
</evidence>
<dbReference type="EMBL" id="FRAL01000002">
    <property type="protein sequence ID" value="SHK28218.1"/>
    <property type="molecule type" value="Genomic_DNA"/>
</dbReference>
<gene>
    <name evidence="6" type="ORF">SAMN05192556_102235</name>
</gene>
<dbReference type="InterPro" id="IPR010982">
    <property type="entry name" value="Lambda_DNA-bd_dom_sf"/>
</dbReference>
<sequence>MTLAEIARLAGVSRTTASYVINGKARERRISQDTVDRVMAVVGRYHYRVDAQAAALRRGSSRLLGLIVPDLENASYARLAKLLEQGARQRGYHLLIAGSDDDMAGERELALALRAQGCDALITASCLPMEAPFYRDLMESGLPVVAMDRGLDPAHFTSVVSNDRDAAERLTLAALDAPVERVAWFDAVPELSISRERRAGFQDALARHDVAASLHSAKRYDRAAGAELMRELLDRHGLPDVLITASYTLLDGVFDVLLAEGRLPDDLRLATFGDNRLLDFLPLAVDSAVQDHARIAATTLACAESAASGDYRPGHHVISRTLHRRTASPSRRRGARA</sequence>
<dbReference type="PROSITE" id="PS00356">
    <property type="entry name" value="HTH_LACI_1"/>
    <property type="match status" value="1"/>
</dbReference>